<dbReference type="Proteomes" id="UP000748756">
    <property type="component" value="Unassembled WGS sequence"/>
</dbReference>
<keyword evidence="3" id="KW-1185">Reference proteome</keyword>
<protein>
    <submittedName>
        <fullName evidence="2">Uncharacterized protein</fullName>
    </submittedName>
</protein>
<dbReference type="EMBL" id="JAAAUQ010000120">
    <property type="protein sequence ID" value="KAF9154381.1"/>
    <property type="molecule type" value="Genomic_DNA"/>
</dbReference>
<accession>A0A9P5S7A4</accession>
<feature type="compositionally biased region" description="Polar residues" evidence="1">
    <location>
        <begin position="260"/>
        <end position="280"/>
    </location>
</feature>
<gene>
    <name evidence="2" type="ORF">BG015_001154</name>
</gene>
<proteinExistence type="predicted"/>
<sequence length="280" mass="31980">MAPYLQPVDPPCRRLDARPTWTWGQGVKMFQEALLDRLSEGGGKAGRGVVGTLECWILDIGRHPYKRLGLMRKSWQWDALVDTIQARLALQIESMCTTKNGIPIFTIFDNGPGLKAVKISITWKSDIAVTPRKQPITAPRLETTGTIASLSEREPAVTLQKRQYPLEQLIVHEVWFLPETREQIILSCPKLRILRRLEVQTSGARERYPRLRYLRLAPPALHDVGERLIRLARDHCPKLEWFHETCATTRTMIPVLPKSPNRSLSNKNPCRSCRTSSQDM</sequence>
<feature type="region of interest" description="Disordered" evidence="1">
    <location>
        <begin position="257"/>
        <end position="280"/>
    </location>
</feature>
<reference evidence="2" key="1">
    <citation type="journal article" date="2020" name="Fungal Divers.">
        <title>Resolving the Mortierellaceae phylogeny through synthesis of multi-gene phylogenetics and phylogenomics.</title>
        <authorList>
            <person name="Vandepol N."/>
            <person name="Liber J."/>
            <person name="Desiro A."/>
            <person name="Na H."/>
            <person name="Kennedy M."/>
            <person name="Barry K."/>
            <person name="Grigoriev I.V."/>
            <person name="Miller A.N."/>
            <person name="O'Donnell K."/>
            <person name="Stajich J.E."/>
            <person name="Bonito G."/>
        </authorList>
    </citation>
    <scope>NUCLEOTIDE SEQUENCE</scope>
    <source>
        <strain evidence="2">NRRL 6426</strain>
    </source>
</reference>
<organism evidence="2 3">
    <name type="scientific">Linnemannia schmuckeri</name>
    <dbReference type="NCBI Taxonomy" id="64567"/>
    <lineage>
        <taxon>Eukaryota</taxon>
        <taxon>Fungi</taxon>
        <taxon>Fungi incertae sedis</taxon>
        <taxon>Mucoromycota</taxon>
        <taxon>Mortierellomycotina</taxon>
        <taxon>Mortierellomycetes</taxon>
        <taxon>Mortierellales</taxon>
        <taxon>Mortierellaceae</taxon>
        <taxon>Linnemannia</taxon>
    </lineage>
</organism>
<evidence type="ECO:0000313" key="3">
    <source>
        <dbReference type="Proteomes" id="UP000748756"/>
    </source>
</evidence>
<name>A0A9P5S7A4_9FUNG</name>
<evidence type="ECO:0000256" key="1">
    <source>
        <dbReference type="SAM" id="MobiDB-lite"/>
    </source>
</evidence>
<dbReference type="AlphaFoldDB" id="A0A9P5S7A4"/>
<evidence type="ECO:0000313" key="2">
    <source>
        <dbReference type="EMBL" id="KAF9154381.1"/>
    </source>
</evidence>
<comment type="caution">
    <text evidence="2">The sequence shown here is derived from an EMBL/GenBank/DDBJ whole genome shotgun (WGS) entry which is preliminary data.</text>
</comment>
<dbReference type="OrthoDB" id="2397486at2759"/>